<evidence type="ECO:0000256" key="4">
    <source>
        <dbReference type="SAM" id="Coils"/>
    </source>
</evidence>
<comment type="caution">
    <text evidence="7">The sequence shown here is derived from an EMBL/GenBank/DDBJ whole genome shotgun (WGS) entry which is preliminary data.</text>
</comment>
<keyword evidence="3" id="KW-0902">Two-component regulatory system</keyword>
<keyword evidence="5" id="KW-0812">Transmembrane</keyword>
<evidence type="ECO:0000256" key="5">
    <source>
        <dbReference type="SAM" id="Phobius"/>
    </source>
</evidence>
<dbReference type="Proteomes" id="UP001268542">
    <property type="component" value="Unassembled WGS sequence"/>
</dbReference>
<dbReference type="EMBL" id="JAVYII010000005">
    <property type="protein sequence ID" value="MDT9593776.1"/>
    <property type="molecule type" value="Genomic_DNA"/>
</dbReference>
<keyword evidence="2" id="KW-0418">Kinase</keyword>
<dbReference type="Pfam" id="PF19354">
    <property type="entry name" value="DUF5931"/>
    <property type="match status" value="1"/>
</dbReference>
<dbReference type="PANTHER" id="PTHR24421">
    <property type="entry name" value="NITRATE/NITRITE SENSOR PROTEIN NARX-RELATED"/>
    <property type="match status" value="1"/>
</dbReference>
<evidence type="ECO:0000259" key="6">
    <source>
        <dbReference type="Pfam" id="PF19354"/>
    </source>
</evidence>
<dbReference type="Gene3D" id="3.30.565.10">
    <property type="entry name" value="Histidine kinase-like ATPase, C-terminal domain"/>
    <property type="match status" value="1"/>
</dbReference>
<dbReference type="NCBIfam" id="NF047322">
    <property type="entry name" value="HK_morpho_MacS"/>
    <property type="match status" value="1"/>
</dbReference>
<evidence type="ECO:0000256" key="1">
    <source>
        <dbReference type="ARBA" id="ARBA00022679"/>
    </source>
</evidence>
<reference evidence="7 8" key="1">
    <citation type="submission" date="2023-08" db="EMBL/GenBank/DDBJ databases">
        <title>Nocardioides seae sp. nov., a bacterium isolated from a soil.</title>
        <authorList>
            <person name="Wang X."/>
        </authorList>
    </citation>
    <scope>NUCLEOTIDE SEQUENCE [LARGE SCALE GENOMIC DNA]</scope>
    <source>
        <strain evidence="7 8">YZH12</strain>
    </source>
</reference>
<feature type="transmembrane region" description="Helical" evidence="5">
    <location>
        <begin position="162"/>
        <end position="179"/>
    </location>
</feature>
<protein>
    <submittedName>
        <fullName evidence="7">DUF5931 domain-containing protein</fullName>
    </submittedName>
</protein>
<name>A0ABU3PX63_9ACTN</name>
<dbReference type="InterPro" id="IPR036890">
    <property type="entry name" value="HATPase_C_sf"/>
</dbReference>
<keyword evidence="4" id="KW-0175">Coiled coil</keyword>
<keyword evidence="5" id="KW-0472">Membrane</keyword>
<keyword evidence="1" id="KW-0808">Transferase</keyword>
<feature type="transmembrane region" description="Helical" evidence="5">
    <location>
        <begin position="31"/>
        <end position="52"/>
    </location>
</feature>
<evidence type="ECO:0000313" key="7">
    <source>
        <dbReference type="EMBL" id="MDT9593776.1"/>
    </source>
</evidence>
<accession>A0ABU3PX63</accession>
<dbReference type="InterPro" id="IPR050482">
    <property type="entry name" value="Sensor_HK_TwoCompSys"/>
</dbReference>
<dbReference type="SUPFAM" id="SSF55874">
    <property type="entry name" value="ATPase domain of HSP90 chaperone/DNA topoisomerase II/histidine kinase"/>
    <property type="match status" value="1"/>
</dbReference>
<evidence type="ECO:0000256" key="2">
    <source>
        <dbReference type="ARBA" id="ARBA00022777"/>
    </source>
</evidence>
<sequence>MGERASSRGVRLRLVPPGWRDAAAVAVENRMFRALAVLRVVLLLNAVALNVVRRDNAEHVVGLWVCVGVMLVWTPVALWGYASPRRRRTPLLVADLAVAAALLLVSLPVKGDDMRATVPGFWIMGALLAWAVHWRWRGGLVAAVVLGAADVSVRSELNQTNYGHLFLIAIGAPIVGYLAESLQRMAAERDRAEREAAAAEERARLARAVHDGVLQVLALTQRRGAELGGPGVELARLAGEQEAALRSLIRAQDTLTADARGEAGVEPGSAADDRPVDVAGALEALGGRPRPDVRVVTPGVPVPLPAGHARELVAAAGACLDNVAVHVGEDAPAWVLLEDLDDRVVVTVRDEGPGIAPGRLDAAEADGRLGVTGSIRGRLADLGGTAELTTGSFGTEWELGVPRAGGDT</sequence>
<feature type="transmembrane region" description="Helical" evidence="5">
    <location>
        <begin position="59"/>
        <end position="79"/>
    </location>
</feature>
<feature type="domain" description="DUF5931" evidence="6">
    <location>
        <begin position="23"/>
        <end position="180"/>
    </location>
</feature>
<keyword evidence="8" id="KW-1185">Reference proteome</keyword>
<organism evidence="7 8">
    <name type="scientific">Nocardioides imazamoxiresistens</name>
    <dbReference type="NCBI Taxonomy" id="3231893"/>
    <lineage>
        <taxon>Bacteria</taxon>
        <taxon>Bacillati</taxon>
        <taxon>Actinomycetota</taxon>
        <taxon>Actinomycetes</taxon>
        <taxon>Propionibacteriales</taxon>
        <taxon>Nocardioidaceae</taxon>
        <taxon>Nocardioides</taxon>
    </lineage>
</organism>
<dbReference type="RefSeq" id="WP_315733270.1">
    <property type="nucleotide sequence ID" value="NZ_JAVYII010000005.1"/>
</dbReference>
<evidence type="ECO:0000313" key="8">
    <source>
        <dbReference type="Proteomes" id="UP001268542"/>
    </source>
</evidence>
<proteinExistence type="predicted"/>
<feature type="coiled-coil region" evidence="4">
    <location>
        <begin position="182"/>
        <end position="209"/>
    </location>
</feature>
<dbReference type="InterPro" id="IPR045975">
    <property type="entry name" value="DUF5931"/>
</dbReference>
<feature type="transmembrane region" description="Helical" evidence="5">
    <location>
        <begin position="91"/>
        <end position="109"/>
    </location>
</feature>
<feature type="transmembrane region" description="Helical" evidence="5">
    <location>
        <begin position="116"/>
        <end position="136"/>
    </location>
</feature>
<keyword evidence="5" id="KW-1133">Transmembrane helix</keyword>
<evidence type="ECO:0000256" key="3">
    <source>
        <dbReference type="ARBA" id="ARBA00023012"/>
    </source>
</evidence>
<gene>
    <name evidence="7" type="ORF">RDV89_11905</name>
</gene>
<dbReference type="PANTHER" id="PTHR24421:SF61">
    <property type="entry name" value="OXYGEN SENSOR HISTIDINE KINASE NREB"/>
    <property type="match status" value="1"/>
</dbReference>